<protein>
    <submittedName>
        <fullName evidence="2">Uncharacterized protein</fullName>
    </submittedName>
</protein>
<gene>
    <name evidence="2" type="ORF">Scep_026658</name>
</gene>
<proteinExistence type="predicted"/>
<name>A0AAP0HQM4_9MAGN</name>
<reference evidence="2 3" key="1">
    <citation type="submission" date="2024-01" db="EMBL/GenBank/DDBJ databases">
        <title>Genome assemblies of Stephania.</title>
        <authorList>
            <person name="Yang L."/>
        </authorList>
    </citation>
    <scope>NUCLEOTIDE SEQUENCE [LARGE SCALE GENOMIC DNA]</scope>
    <source>
        <strain evidence="2">JXDWG</strain>
        <tissue evidence="2">Leaf</tissue>
    </source>
</reference>
<sequence>MDCCVESNEINPLEFEFCSFCAIDELRGSSLIGIWSVHDERPERKLSSVAKSPRRCSLMRSSAEASSSEAIREKRG</sequence>
<evidence type="ECO:0000256" key="1">
    <source>
        <dbReference type="SAM" id="MobiDB-lite"/>
    </source>
</evidence>
<organism evidence="2 3">
    <name type="scientific">Stephania cephalantha</name>
    <dbReference type="NCBI Taxonomy" id="152367"/>
    <lineage>
        <taxon>Eukaryota</taxon>
        <taxon>Viridiplantae</taxon>
        <taxon>Streptophyta</taxon>
        <taxon>Embryophyta</taxon>
        <taxon>Tracheophyta</taxon>
        <taxon>Spermatophyta</taxon>
        <taxon>Magnoliopsida</taxon>
        <taxon>Ranunculales</taxon>
        <taxon>Menispermaceae</taxon>
        <taxon>Menispermoideae</taxon>
        <taxon>Cissampelideae</taxon>
        <taxon>Stephania</taxon>
    </lineage>
</organism>
<dbReference type="Proteomes" id="UP001419268">
    <property type="component" value="Unassembled WGS sequence"/>
</dbReference>
<evidence type="ECO:0000313" key="3">
    <source>
        <dbReference type="Proteomes" id="UP001419268"/>
    </source>
</evidence>
<comment type="caution">
    <text evidence="2">The sequence shown here is derived from an EMBL/GenBank/DDBJ whole genome shotgun (WGS) entry which is preliminary data.</text>
</comment>
<dbReference type="EMBL" id="JBBNAG010000011">
    <property type="protein sequence ID" value="KAK9095189.1"/>
    <property type="molecule type" value="Genomic_DNA"/>
</dbReference>
<evidence type="ECO:0000313" key="2">
    <source>
        <dbReference type="EMBL" id="KAK9095189.1"/>
    </source>
</evidence>
<keyword evidence="3" id="KW-1185">Reference proteome</keyword>
<dbReference type="AlphaFoldDB" id="A0AAP0HQM4"/>
<feature type="region of interest" description="Disordered" evidence="1">
    <location>
        <begin position="46"/>
        <end position="76"/>
    </location>
</feature>
<accession>A0AAP0HQM4</accession>